<dbReference type="Proteomes" id="UP001497527">
    <property type="component" value="Unassembled WGS sequence"/>
</dbReference>
<keyword evidence="2" id="KW-1185">Reference proteome</keyword>
<protein>
    <submittedName>
        <fullName evidence="1">Uncharacterized protein</fullName>
    </submittedName>
</protein>
<sequence length="40" mass="4662">MLQLIKVAKEKNGIEKQSIRFVISVELSIFLNRKINFSLL</sequence>
<accession>A0ABM9P8L7</accession>
<dbReference type="EMBL" id="CAXJIO010000010">
    <property type="protein sequence ID" value="CAL2101694.1"/>
    <property type="molecule type" value="Genomic_DNA"/>
</dbReference>
<organism evidence="1 2">
    <name type="scientific">Tenacibaculum polynesiense</name>
    <dbReference type="NCBI Taxonomy" id="3137857"/>
    <lineage>
        <taxon>Bacteria</taxon>
        <taxon>Pseudomonadati</taxon>
        <taxon>Bacteroidota</taxon>
        <taxon>Flavobacteriia</taxon>
        <taxon>Flavobacteriales</taxon>
        <taxon>Flavobacteriaceae</taxon>
        <taxon>Tenacibaculum</taxon>
    </lineage>
</organism>
<gene>
    <name evidence="1" type="ORF">T190423A01A_10257</name>
</gene>
<name>A0ABM9P8L7_9FLAO</name>
<evidence type="ECO:0000313" key="1">
    <source>
        <dbReference type="EMBL" id="CAL2101694.1"/>
    </source>
</evidence>
<evidence type="ECO:0000313" key="2">
    <source>
        <dbReference type="Proteomes" id="UP001497527"/>
    </source>
</evidence>
<comment type="caution">
    <text evidence="1">The sequence shown here is derived from an EMBL/GenBank/DDBJ whole genome shotgun (WGS) entry which is preliminary data.</text>
</comment>
<proteinExistence type="predicted"/>
<reference evidence="1 2" key="1">
    <citation type="submission" date="2024-05" db="EMBL/GenBank/DDBJ databases">
        <authorList>
            <person name="Duchaud E."/>
        </authorList>
    </citation>
    <scope>NUCLEOTIDE SEQUENCE [LARGE SCALE GENOMIC DNA]</scope>
    <source>
        <strain evidence="1">Ena-SAMPLE-TAB-13-05-2024-13:56:06:370-140308</strain>
    </source>
</reference>